<accession>A0A1Z5R916</accession>
<evidence type="ECO:0000313" key="2">
    <source>
        <dbReference type="Proteomes" id="UP000000768"/>
    </source>
</evidence>
<dbReference type="Gramene" id="OQU79932">
    <property type="protein sequence ID" value="OQU79932"/>
    <property type="gene ID" value="SORBI_3007G046950"/>
</dbReference>
<dbReference type="Proteomes" id="UP000000768">
    <property type="component" value="Chromosome 7"/>
</dbReference>
<dbReference type="EMBL" id="CM000766">
    <property type="protein sequence ID" value="OQU79931.1"/>
    <property type="molecule type" value="Genomic_DNA"/>
</dbReference>
<dbReference type="InParanoid" id="A0A1Z5R916"/>
<dbReference type="EMBL" id="CM000766">
    <property type="protein sequence ID" value="OQU79932.1"/>
    <property type="molecule type" value="Genomic_DNA"/>
</dbReference>
<gene>
    <name evidence="1" type="ORF">SORBI_3007G046950</name>
</gene>
<reference evidence="1 2" key="1">
    <citation type="journal article" date="2009" name="Nature">
        <title>The Sorghum bicolor genome and the diversification of grasses.</title>
        <authorList>
            <person name="Paterson A.H."/>
            <person name="Bowers J.E."/>
            <person name="Bruggmann R."/>
            <person name="Dubchak I."/>
            <person name="Grimwood J."/>
            <person name="Gundlach H."/>
            <person name="Haberer G."/>
            <person name="Hellsten U."/>
            <person name="Mitros T."/>
            <person name="Poliakov A."/>
            <person name="Schmutz J."/>
            <person name="Spannagl M."/>
            <person name="Tang H."/>
            <person name="Wang X."/>
            <person name="Wicker T."/>
            <person name="Bharti A.K."/>
            <person name="Chapman J."/>
            <person name="Feltus F.A."/>
            <person name="Gowik U."/>
            <person name="Grigoriev I.V."/>
            <person name="Lyons E."/>
            <person name="Maher C.A."/>
            <person name="Martis M."/>
            <person name="Narechania A."/>
            <person name="Otillar R.P."/>
            <person name="Penning B.W."/>
            <person name="Salamov A.A."/>
            <person name="Wang Y."/>
            <person name="Zhang L."/>
            <person name="Carpita N.C."/>
            <person name="Freeling M."/>
            <person name="Gingle A.R."/>
            <person name="Hash C.T."/>
            <person name="Keller B."/>
            <person name="Klein P."/>
            <person name="Kresovich S."/>
            <person name="McCann M.C."/>
            <person name="Ming R."/>
            <person name="Peterson D.G."/>
            <person name="Mehboob-ur-Rahman"/>
            <person name="Ware D."/>
            <person name="Westhoff P."/>
            <person name="Mayer K.F."/>
            <person name="Messing J."/>
            <person name="Rokhsar D.S."/>
        </authorList>
    </citation>
    <scope>NUCLEOTIDE SEQUENCE [LARGE SCALE GENOMIC DNA]</scope>
    <source>
        <strain evidence="2">cv. BTx623</strain>
    </source>
</reference>
<sequence length="68" mass="7472">MTECITDGMGVGLLTCQSSHRCPAPGRQTSRASRTRCYRRLHSSCPLRPPPSRTNMEIALTHVASCAR</sequence>
<organism evidence="1 2">
    <name type="scientific">Sorghum bicolor</name>
    <name type="common">Sorghum</name>
    <name type="synonym">Sorghum vulgare</name>
    <dbReference type="NCBI Taxonomy" id="4558"/>
    <lineage>
        <taxon>Eukaryota</taxon>
        <taxon>Viridiplantae</taxon>
        <taxon>Streptophyta</taxon>
        <taxon>Embryophyta</taxon>
        <taxon>Tracheophyta</taxon>
        <taxon>Spermatophyta</taxon>
        <taxon>Magnoliopsida</taxon>
        <taxon>Liliopsida</taxon>
        <taxon>Poales</taxon>
        <taxon>Poaceae</taxon>
        <taxon>PACMAD clade</taxon>
        <taxon>Panicoideae</taxon>
        <taxon>Andropogonodae</taxon>
        <taxon>Andropogoneae</taxon>
        <taxon>Sorghinae</taxon>
        <taxon>Sorghum</taxon>
    </lineage>
</organism>
<dbReference type="Gramene" id="OQU79930">
    <property type="protein sequence ID" value="OQU79930"/>
    <property type="gene ID" value="SORBI_3007G046950"/>
</dbReference>
<dbReference type="Gramene" id="OQU79931">
    <property type="protein sequence ID" value="OQU79931"/>
    <property type="gene ID" value="SORBI_3007G046950"/>
</dbReference>
<dbReference type="EMBL" id="CM000766">
    <property type="protein sequence ID" value="OQU79930.1"/>
    <property type="molecule type" value="Genomic_DNA"/>
</dbReference>
<dbReference type="Gramene" id="OQU79933">
    <property type="protein sequence ID" value="OQU79933"/>
    <property type="gene ID" value="SORBI_3007G046950"/>
</dbReference>
<name>A0A1Z5R916_SORBI</name>
<proteinExistence type="predicted"/>
<evidence type="ECO:0000313" key="1">
    <source>
        <dbReference type="EMBL" id="OQU79931.1"/>
    </source>
</evidence>
<dbReference type="AlphaFoldDB" id="A0A1Z5R916"/>
<reference evidence="1" key="2">
    <citation type="submission" date="2017-02" db="EMBL/GenBank/DDBJ databases">
        <title>WGS assembly of Sorghum bicolor.</title>
        <authorList>
            <person name="Paterson A."/>
            <person name="Mullet J."/>
            <person name="Bowers J."/>
            <person name="Bruggmann R."/>
            <person name="Dubchak I."/>
            <person name="Grimwood J."/>
            <person name="Gundlach H."/>
            <person name="Haberer G."/>
            <person name="Hellsten U."/>
            <person name="Mitros T."/>
            <person name="Poliakov A."/>
            <person name="Schmutz J."/>
            <person name="Spannagl M."/>
            <person name="Tang H."/>
            <person name="Wang X."/>
            <person name="Wicker T."/>
            <person name="Bharti A."/>
            <person name="Chapman J."/>
            <person name="Feltus F."/>
            <person name="Gowik U."/>
            <person name="Grigoriev I."/>
            <person name="Lyons E."/>
            <person name="Maher C."/>
            <person name="Martis M."/>
            <person name="Narechania A."/>
            <person name="Otillar R."/>
            <person name="Penning B."/>
            <person name="Salamov A."/>
            <person name="Wang Y."/>
            <person name="Zhang L."/>
            <person name="Carpita N."/>
            <person name="Freeling M."/>
            <person name="Gingle A."/>
            <person name="Hash C."/>
            <person name="Keller B."/>
            <person name="Klein P."/>
            <person name="Kresovich S."/>
            <person name="Mccann M."/>
            <person name="Ming R."/>
            <person name="Peterson D."/>
            <person name="Rahman M."/>
            <person name="Ware D."/>
            <person name="Westhoff P."/>
            <person name="Mayer K."/>
            <person name="Messing J."/>
            <person name="Sims D."/>
            <person name="Jenkins J."/>
            <person name="Shu S."/>
            <person name="Rokhsar D."/>
        </authorList>
    </citation>
    <scope>NUCLEOTIDE SEQUENCE</scope>
</reference>
<reference evidence="2" key="3">
    <citation type="journal article" date="2018" name="Plant J.">
        <title>The Sorghum bicolor reference genome: improved assembly, gene annotations, a transcriptome atlas, and signatures of genome organization.</title>
        <authorList>
            <person name="McCormick R.F."/>
            <person name="Truong S.K."/>
            <person name="Sreedasyam A."/>
            <person name="Jenkins J."/>
            <person name="Shu S."/>
            <person name="Sims D."/>
            <person name="Kennedy M."/>
            <person name="Amirebrahimi M."/>
            <person name="Weers B.D."/>
            <person name="McKinley B."/>
            <person name="Mattison A."/>
            <person name="Morishige D.T."/>
            <person name="Grimwood J."/>
            <person name="Schmutz J."/>
            <person name="Mullet J.E."/>
        </authorList>
    </citation>
    <scope>NUCLEOTIDE SEQUENCE [LARGE SCALE GENOMIC DNA]</scope>
    <source>
        <strain evidence="2">cv. BTx623</strain>
    </source>
</reference>
<dbReference type="EMBL" id="CM000766">
    <property type="protein sequence ID" value="OQU79933.1"/>
    <property type="molecule type" value="Genomic_DNA"/>
</dbReference>
<keyword evidence="2" id="KW-1185">Reference proteome</keyword>
<protein>
    <submittedName>
        <fullName evidence="1">Uncharacterized protein</fullName>
    </submittedName>
</protein>